<dbReference type="Proteomes" id="UP001501353">
    <property type="component" value="Unassembled WGS sequence"/>
</dbReference>
<dbReference type="InterPro" id="IPR029787">
    <property type="entry name" value="Nucleotide_cyclase"/>
</dbReference>
<evidence type="ECO:0000313" key="3">
    <source>
        <dbReference type="Proteomes" id="UP001501353"/>
    </source>
</evidence>
<dbReference type="InterPro" id="IPR000160">
    <property type="entry name" value="GGDEF_dom"/>
</dbReference>
<protein>
    <recommendedName>
        <fullName evidence="1">GGDEF domain-containing protein</fullName>
    </recommendedName>
</protein>
<gene>
    <name evidence="2" type="ORF">GCM10022212_13790</name>
</gene>
<keyword evidence="3" id="KW-1185">Reference proteome</keyword>
<name>A0ABP7T041_9BURK</name>
<evidence type="ECO:0000313" key="2">
    <source>
        <dbReference type="EMBL" id="GAA4018962.1"/>
    </source>
</evidence>
<dbReference type="Gene3D" id="3.30.70.270">
    <property type="match status" value="1"/>
</dbReference>
<comment type="caution">
    <text evidence="2">The sequence shown here is derived from an EMBL/GenBank/DDBJ whole genome shotgun (WGS) entry which is preliminary data.</text>
</comment>
<dbReference type="Pfam" id="PF00990">
    <property type="entry name" value="GGDEF"/>
    <property type="match status" value="1"/>
</dbReference>
<evidence type="ECO:0000259" key="1">
    <source>
        <dbReference type="Pfam" id="PF00990"/>
    </source>
</evidence>
<dbReference type="InterPro" id="IPR043128">
    <property type="entry name" value="Rev_trsase/Diguanyl_cyclase"/>
</dbReference>
<organism evidence="2 3">
    <name type="scientific">Actimicrobium antarcticum</name>
    <dbReference type="NCBI Taxonomy" id="1051899"/>
    <lineage>
        <taxon>Bacteria</taxon>
        <taxon>Pseudomonadati</taxon>
        <taxon>Pseudomonadota</taxon>
        <taxon>Betaproteobacteria</taxon>
        <taxon>Burkholderiales</taxon>
        <taxon>Oxalobacteraceae</taxon>
        <taxon>Actimicrobium</taxon>
    </lineage>
</organism>
<reference evidence="3" key="1">
    <citation type="journal article" date="2019" name="Int. J. Syst. Evol. Microbiol.">
        <title>The Global Catalogue of Microorganisms (GCM) 10K type strain sequencing project: providing services to taxonomists for standard genome sequencing and annotation.</title>
        <authorList>
            <consortium name="The Broad Institute Genomics Platform"/>
            <consortium name="The Broad Institute Genome Sequencing Center for Infectious Disease"/>
            <person name="Wu L."/>
            <person name="Ma J."/>
        </authorList>
    </citation>
    <scope>NUCLEOTIDE SEQUENCE [LARGE SCALE GENOMIC DNA]</scope>
    <source>
        <strain evidence="3">JCM 16673</strain>
    </source>
</reference>
<accession>A0ABP7T041</accession>
<dbReference type="SUPFAM" id="SSF55073">
    <property type="entry name" value="Nucleotide cyclase"/>
    <property type="match status" value="1"/>
</dbReference>
<proteinExistence type="predicted"/>
<feature type="domain" description="GGDEF" evidence="1">
    <location>
        <begin position="4"/>
        <end position="63"/>
    </location>
</feature>
<sequence length="113" mass="11969">MVVAECLCGVLANTSITLSDGAVASYTVSIGASSLFINGKSVDDIFKRADAASYMAKDSGRNQVLCNSSSNCSTGLRQMNIIVYECQLAAMWESYHGKIVDGRDGSKAALMRS</sequence>
<dbReference type="EMBL" id="BAAAZE010000007">
    <property type="protein sequence ID" value="GAA4018962.1"/>
    <property type="molecule type" value="Genomic_DNA"/>
</dbReference>